<protein>
    <submittedName>
        <fullName evidence="5">Pentatricopeptide repeat-containing protein At5g27460 isoform X1</fullName>
    </submittedName>
</protein>
<dbReference type="PROSITE" id="PS51375">
    <property type="entry name" value="PPR"/>
    <property type="match status" value="1"/>
</dbReference>
<dbReference type="AlphaFoldDB" id="A0A1U8AKP5"/>
<sequence>MAMRSFIAGLRRKCGHSPPSQMLLLEETRLSRSLSSGPLRSEPLEESPSPVEDLKSRIFRLRLPKRSATTAIQKWVSEGNTITLSELRQISRELRKSQRYKHALEISEWMVTHQEFELSDSDYAVRIDLMTKVFGIDAAERYFEGLPPNILTWMGAQDIFQMSGTDHALRLELTIKVHGVAEAEEYFENILNTNSKKAACFSLLHCYVKERATKKAEALMLKIQELGLAVNPHLFNEMMKLYMATRLFENVPSVIQQMKENKIPLNVLSYNLWMNACAQLSGVTSAEMVYKEMMNDKNVEVGWSSHCTLANIYIRSGLVDNAIVALRAAEQKLSTQKRLGYFFLITQYSALNNKEEVLRLWEASKSVAGKITCANYMCILLCLVKVGGIEEAEKVFRVWESQCVKYDIRVSNVLLGAYMRNGWMDKAESLHLHTLKKGGYPNYKTWEILMEGWLKSQEMDKAVEAMKKGFAMLKHCDWRPSPKIIMSISEYFVRHGDFENAKKYVKVIRQLGLMSLQLYKSLLRMHIHAGRPALDILKMMEKDKIDMDEEVYSLVECVSK</sequence>
<dbReference type="Gene3D" id="1.25.40.10">
    <property type="entry name" value="Tetratricopeptide repeat domain"/>
    <property type="match status" value="2"/>
</dbReference>
<evidence type="ECO:0000256" key="3">
    <source>
        <dbReference type="PROSITE-ProRule" id="PRU00708"/>
    </source>
</evidence>
<dbReference type="RefSeq" id="XP_010266564.1">
    <property type="nucleotide sequence ID" value="XM_010268262.1"/>
</dbReference>
<proteinExistence type="inferred from homology"/>
<keyword evidence="2" id="KW-0677">Repeat</keyword>
<accession>A0A1U8AKP5</accession>
<dbReference type="GO" id="GO:0003729">
    <property type="term" value="F:mRNA binding"/>
    <property type="evidence" value="ECO:0007669"/>
    <property type="project" value="UniProtKB-ARBA"/>
</dbReference>
<dbReference type="Pfam" id="PF01535">
    <property type="entry name" value="PPR"/>
    <property type="match status" value="1"/>
</dbReference>
<organism evidence="4 5">
    <name type="scientific">Nelumbo nucifera</name>
    <name type="common">Sacred lotus</name>
    <dbReference type="NCBI Taxonomy" id="4432"/>
    <lineage>
        <taxon>Eukaryota</taxon>
        <taxon>Viridiplantae</taxon>
        <taxon>Streptophyta</taxon>
        <taxon>Embryophyta</taxon>
        <taxon>Tracheophyta</taxon>
        <taxon>Spermatophyta</taxon>
        <taxon>Magnoliopsida</taxon>
        <taxon>Proteales</taxon>
        <taxon>Nelumbonaceae</taxon>
        <taxon>Nelumbo</taxon>
    </lineage>
</organism>
<gene>
    <name evidence="5" type="primary">LOC104604043</name>
</gene>
<dbReference type="GeneID" id="104604043"/>
<evidence type="ECO:0000256" key="1">
    <source>
        <dbReference type="ARBA" id="ARBA00007626"/>
    </source>
</evidence>
<dbReference type="InParanoid" id="A0A1U8AKP5"/>
<evidence type="ECO:0000256" key="2">
    <source>
        <dbReference type="ARBA" id="ARBA00022737"/>
    </source>
</evidence>
<dbReference type="KEGG" id="nnu:104604043"/>
<dbReference type="PANTHER" id="PTHR45717:SF13">
    <property type="entry name" value="OS02G0796400 PROTEIN"/>
    <property type="match status" value="1"/>
</dbReference>
<dbReference type="InterPro" id="IPR011990">
    <property type="entry name" value="TPR-like_helical_dom_sf"/>
</dbReference>
<dbReference type="eggNOG" id="KOG4197">
    <property type="taxonomic scope" value="Eukaryota"/>
</dbReference>
<reference evidence="5" key="1">
    <citation type="submission" date="2025-08" db="UniProtKB">
        <authorList>
            <consortium name="RefSeq"/>
        </authorList>
    </citation>
    <scope>IDENTIFICATION</scope>
</reference>
<evidence type="ECO:0000313" key="4">
    <source>
        <dbReference type="Proteomes" id="UP000189703"/>
    </source>
</evidence>
<dbReference type="FunCoup" id="A0A1U8AKP5">
    <property type="interactions" value="785"/>
</dbReference>
<dbReference type="PANTHER" id="PTHR45717">
    <property type="entry name" value="OS12G0527900 PROTEIN"/>
    <property type="match status" value="1"/>
</dbReference>
<dbReference type="OMA" id="LNWMETQ"/>
<dbReference type="Proteomes" id="UP000189703">
    <property type="component" value="Unplaced"/>
</dbReference>
<dbReference type="InterPro" id="IPR002885">
    <property type="entry name" value="PPR_rpt"/>
</dbReference>
<comment type="similarity">
    <text evidence="1">Belongs to the PPR family. P subfamily.</text>
</comment>
<dbReference type="Pfam" id="PF13812">
    <property type="entry name" value="PPR_3"/>
    <property type="match status" value="1"/>
</dbReference>
<name>A0A1U8AKP5_NELNU</name>
<keyword evidence="4" id="KW-1185">Reference proteome</keyword>
<evidence type="ECO:0000313" key="5">
    <source>
        <dbReference type="RefSeq" id="XP_010266564.1"/>
    </source>
</evidence>
<dbReference type="OrthoDB" id="1146105at2759"/>
<dbReference type="GO" id="GO:0005739">
    <property type="term" value="C:mitochondrion"/>
    <property type="evidence" value="ECO:0000318"/>
    <property type="project" value="GO_Central"/>
</dbReference>
<feature type="repeat" description="PPR" evidence="3">
    <location>
        <begin position="407"/>
        <end position="441"/>
    </location>
</feature>